<reference evidence="1 2" key="1">
    <citation type="submission" date="2016-12" db="EMBL/GenBank/DDBJ databases">
        <authorList>
            <person name="Song W.-J."/>
            <person name="Kurnit D.M."/>
        </authorList>
    </citation>
    <scope>NUCLEOTIDE SEQUENCE [LARGE SCALE GENOMIC DNA]</scope>
    <source>
        <strain evidence="1 2">DSM 18488</strain>
    </source>
</reference>
<proteinExistence type="predicted"/>
<name>A0A1M7XZ30_9BACT</name>
<dbReference type="EMBL" id="FRFE01000003">
    <property type="protein sequence ID" value="SHO44375.1"/>
    <property type="molecule type" value="Genomic_DNA"/>
</dbReference>
<sequence length="131" mass="14755">MAPDSFENVFTPDTLLKLFPRERADEFFDALFGDASEGAYDISLGYRSADHNTLIMELQLHERPGRCLACNLTHGLPQVFSRHPIINVNGLVKEIDTLLGDTVSCKDWSLGYTEQRGRSLHVIPIKISLEH</sequence>
<gene>
    <name evidence="1" type="ORF">SAMN02745220_00719</name>
</gene>
<keyword evidence="2" id="KW-1185">Reference proteome</keyword>
<dbReference type="AlphaFoldDB" id="A0A1M7XZ30"/>
<dbReference type="RefSeq" id="WP_073612088.1">
    <property type="nucleotide sequence ID" value="NZ_FRFE01000003.1"/>
</dbReference>
<dbReference type="Proteomes" id="UP000184603">
    <property type="component" value="Unassembled WGS sequence"/>
</dbReference>
<evidence type="ECO:0000313" key="1">
    <source>
        <dbReference type="EMBL" id="SHO44375.1"/>
    </source>
</evidence>
<accession>A0A1M7XZ30</accession>
<evidence type="ECO:0000313" key="2">
    <source>
        <dbReference type="Proteomes" id="UP000184603"/>
    </source>
</evidence>
<evidence type="ECO:0008006" key="3">
    <source>
        <dbReference type="Google" id="ProtNLM"/>
    </source>
</evidence>
<dbReference type="OrthoDB" id="5457758at2"/>
<protein>
    <recommendedName>
        <fullName evidence="3">Pancreas/duodenum homeobox protein 1</fullName>
    </recommendedName>
</protein>
<organism evidence="1 2">
    <name type="scientific">Desulfopila aestuarii DSM 18488</name>
    <dbReference type="NCBI Taxonomy" id="1121416"/>
    <lineage>
        <taxon>Bacteria</taxon>
        <taxon>Pseudomonadati</taxon>
        <taxon>Thermodesulfobacteriota</taxon>
        <taxon>Desulfobulbia</taxon>
        <taxon>Desulfobulbales</taxon>
        <taxon>Desulfocapsaceae</taxon>
        <taxon>Desulfopila</taxon>
    </lineage>
</organism>